<organism evidence="1 2">
    <name type="scientific">Tropilaelaps mercedesae</name>
    <dbReference type="NCBI Taxonomy" id="418985"/>
    <lineage>
        <taxon>Eukaryota</taxon>
        <taxon>Metazoa</taxon>
        <taxon>Ecdysozoa</taxon>
        <taxon>Arthropoda</taxon>
        <taxon>Chelicerata</taxon>
        <taxon>Arachnida</taxon>
        <taxon>Acari</taxon>
        <taxon>Parasitiformes</taxon>
        <taxon>Mesostigmata</taxon>
        <taxon>Gamasina</taxon>
        <taxon>Dermanyssoidea</taxon>
        <taxon>Laelapidae</taxon>
        <taxon>Tropilaelaps</taxon>
    </lineage>
</organism>
<reference evidence="1 2" key="1">
    <citation type="journal article" date="2017" name="Gigascience">
        <title>Draft genome of the honey bee ectoparasitic mite, Tropilaelaps mercedesae, is shaped by the parasitic life history.</title>
        <authorList>
            <person name="Dong X."/>
            <person name="Armstrong S.D."/>
            <person name="Xia D."/>
            <person name="Makepeace B.L."/>
            <person name="Darby A.C."/>
            <person name="Kadowaki T."/>
        </authorList>
    </citation>
    <scope>NUCLEOTIDE SEQUENCE [LARGE SCALE GENOMIC DNA]</scope>
    <source>
        <strain evidence="1">Wuxi-XJTLU</strain>
    </source>
</reference>
<sequence length="183" mass="20677">MPGALTPMSVDMFHVLFDVFITRMLRSRMPEIYDWSLYAPRTSCCIGKKMFVNFSPNLIGSARRSLDQQVLMTYGSQVKELEVYTRGIIHPSVTPNRYKAKAARYSLKFMFSIEDVLRKGNLVAKNFSIELPASGSTKDRIVSFASQLQKMRNSFPYLTAATIASQNWNMAVVALLKSSLGEQ</sequence>
<feature type="non-terminal residue" evidence="1">
    <location>
        <position position="183"/>
    </location>
</feature>
<proteinExistence type="predicted"/>
<dbReference type="Proteomes" id="UP000192247">
    <property type="component" value="Unassembled WGS sequence"/>
</dbReference>
<evidence type="ECO:0000313" key="1">
    <source>
        <dbReference type="EMBL" id="OQR75329.1"/>
    </source>
</evidence>
<gene>
    <name evidence="1" type="ORF">BIW11_00792</name>
</gene>
<keyword evidence="2" id="KW-1185">Reference proteome</keyword>
<evidence type="ECO:0000313" key="2">
    <source>
        <dbReference type="Proteomes" id="UP000192247"/>
    </source>
</evidence>
<dbReference type="InParanoid" id="A0A1V9XP89"/>
<protein>
    <submittedName>
        <fullName evidence="1">Uncharacterized protein</fullName>
    </submittedName>
</protein>
<dbReference type="AlphaFoldDB" id="A0A1V9XP89"/>
<dbReference type="EMBL" id="MNPL01006530">
    <property type="protein sequence ID" value="OQR75329.1"/>
    <property type="molecule type" value="Genomic_DNA"/>
</dbReference>
<name>A0A1V9XP89_9ACAR</name>
<accession>A0A1V9XP89</accession>
<comment type="caution">
    <text evidence="1">The sequence shown here is derived from an EMBL/GenBank/DDBJ whole genome shotgun (WGS) entry which is preliminary data.</text>
</comment>